<evidence type="ECO:0000256" key="10">
    <source>
        <dbReference type="RuleBase" id="RU000578"/>
    </source>
</evidence>
<dbReference type="GO" id="GO:0005524">
    <property type="term" value="F:ATP binding"/>
    <property type="evidence" value="ECO:0007669"/>
    <property type="project" value="UniProtKB-UniRule"/>
</dbReference>
<gene>
    <name evidence="9 12" type="primary">recF</name>
    <name evidence="12" type="ORF">FMM06_15890</name>
</gene>
<evidence type="ECO:0000256" key="9">
    <source>
        <dbReference type="HAMAP-Rule" id="MF_00365"/>
    </source>
</evidence>
<comment type="similarity">
    <text evidence="2 9 10">Belongs to the RecF family.</text>
</comment>
<protein>
    <recommendedName>
        <fullName evidence="3 9">DNA replication and repair protein RecF</fullName>
    </recommendedName>
</protein>
<dbReference type="Gene3D" id="3.40.50.300">
    <property type="entry name" value="P-loop containing nucleotide triphosphate hydrolases"/>
    <property type="match status" value="1"/>
</dbReference>
<dbReference type="InterPro" id="IPR042174">
    <property type="entry name" value="RecF_2"/>
</dbReference>
<evidence type="ECO:0000256" key="3">
    <source>
        <dbReference type="ARBA" id="ARBA00020170"/>
    </source>
</evidence>
<evidence type="ECO:0000256" key="4">
    <source>
        <dbReference type="ARBA" id="ARBA00022490"/>
    </source>
</evidence>
<dbReference type="SUPFAM" id="SSF52540">
    <property type="entry name" value="P-loop containing nucleoside triphosphate hydrolases"/>
    <property type="match status" value="1"/>
</dbReference>
<dbReference type="PROSITE" id="PS00617">
    <property type="entry name" value="RECF_1"/>
    <property type="match status" value="1"/>
</dbReference>
<keyword evidence="7 9" id="KW-0067">ATP-binding</keyword>
<keyword evidence="8 9" id="KW-0238">DNA-binding</keyword>
<evidence type="ECO:0000256" key="1">
    <source>
        <dbReference type="ARBA" id="ARBA00004496"/>
    </source>
</evidence>
<comment type="caution">
    <text evidence="12">The sequence shown here is derived from an EMBL/GenBank/DDBJ whole genome shotgun (WGS) entry which is preliminary data.</text>
</comment>
<dbReference type="PANTHER" id="PTHR32182">
    <property type="entry name" value="DNA REPLICATION AND REPAIR PROTEIN RECF"/>
    <property type="match status" value="1"/>
</dbReference>
<comment type="subcellular location">
    <subcellularLocation>
        <location evidence="1 9 10">Cytoplasm</location>
    </subcellularLocation>
</comment>
<dbReference type="NCBIfam" id="TIGR00611">
    <property type="entry name" value="recf"/>
    <property type="match status" value="1"/>
</dbReference>
<keyword evidence="13" id="KW-1185">Reference proteome</keyword>
<keyword evidence="9 10" id="KW-0234">DNA repair</keyword>
<dbReference type="AlphaFoldDB" id="A0A552UA77"/>
<evidence type="ECO:0000256" key="7">
    <source>
        <dbReference type="ARBA" id="ARBA00022840"/>
    </source>
</evidence>
<dbReference type="GO" id="GO:0006260">
    <property type="term" value="P:DNA replication"/>
    <property type="evidence" value="ECO:0007669"/>
    <property type="project" value="UniProtKB-UniRule"/>
</dbReference>
<evidence type="ECO:0000256" key="5">
    <source>
        <dbReference type="ARBA" id="ARBA00022705"/>
    </source>
</evidence>
<dbReference type="RefSeq" id="WP_144335295.1">
    <property type="nucleotide sequence ID" value="NZ_VJWA01000002.1"/>
</dbReference>
<dbReference type="Gene3D" id="1.20.1050.90">
    <property type="entry name" value="RecF/RecN/SMC, N-terminal domain"/>
    <property type="match status" value="1"/>
</dbReference>
<organism evidence="12 13">
    <name type="scientific">Glacieibacterium frigidum</name>
    <dbReference type="NCBI Taxonomy" id="2593303"/>
    <lineage>
        <taxon>Bacteria</taxon>
        <taxon>Pseudomonadati</taxon>
        <taxon>Pseudomonadota</taxon>
        <taxon>Alphaproteobacteria</taxon>
        <taxon>Sphingomonadales</taxon>
        <taxon>Sphingosinicellaceae</taxon>
        <taxon>Glacieibacterium</taxon>
    </lineage>
</organism>
<feature type="binding site" evidence="9">
    <location>
        <begin position="43"/>
        <end position="50"/>
    </location>
    <ligand>
        <name>ATP</name>
        <dbReference type="ChEBI" id="CHEBI:30616"/>
    </ligand>
</feature>
<sequence>MDGRHRAAYQRDVPHVARLTLTDFRSYATADVVAEPGLITVTGDNGQGKTNLLEAVSLLSPGRGLRGVALSEMAREGGAGGFAVAAAVEAEGGAIEVGTGTAAATPERRVLRINGAAAPMTRLGEWLSVLWLTPAMDRLFAEPASARRRFLDRLVLALVPGHARETVRYDAAMRARTRLLTGDAPDPAWLSALELAMAEHGEAIARARAETVAALGDILAATPAGPFAQPLLALAGNDAADLGTLLARSRAADAAAGRALTGPHRADLVVRHAAKAEPASRGSTGEQKALLIAIILAHARLVAARTGRAPILLLDEIAAHLDAARRAALFERLAETGSQVWMTGTDAALFASAGGRRLRVESGVVTG</sequence>
<dbReference type="InterPro" id="IPR003395">
    <property type="entry name" value="RecF/RecN/SMC_N"/>
</dbReference>
<keyword evidence="9 10" id="KW-0742">SOS response</keyword>
<keyword evidence="9 10" id="KW-0227">DNA damage</keyword>
<evidence type="ECO:0000256" key="2">
    <source>
        <dbReference type="ARBA" id="ARBA00008016"/>
    </source>
</evidence>
<dbReference type="InterPro" id="IPR018078">
    <property type="entry name" value="DNA-binding_RecF_CS"/>
</dbReference>
<dbReference type="GO" id="GO:0005737">
    <property type="term" value="C:cytoplasm"/>
    <property type="evidence" value="ECO:0007669"/>
    <property type="project" value="UniProtKB-SubCell"/>
</dbReference>
<dbReference type="PANTHER" id="PTHR32182:SF0">
    <property type="entry name" value="DNA REPLICATION AND REPAIR PROTEIN RECF"/>
    <property type="match status" value="1"/>
</dbReference>
<comment type="function">
    <text evidence="9 10">The RecF protein is involved in DNA metabolism; it is required for DNA replication and normal SOS inducibility. RecF binds preferentially to single-stranded, linear DNA. It also seems to bind ATP.</text>
</comment>
<evidence type="ECO:0000259" key="11">
    <source>
        <dbReference type="Pfam" id="PF02463"/>
    </source>
</evidence>
<evidence type="ECO:0000313" key="13">
    <source>
        <dbReference type="Proteomes" id="UP000317894"/>
    </source>
</evidence>
<evidence type="ECO:0000256" key="8">
    <source>
        <dbReference type="ARBA" id="ARBA00023125"/>
    </source>
</evidence>
<dbReference type="GO" id="GO:0006302">
    <property type="term" value="P:double-strand break repair"/>
    <property type="evidence" value="ECO:0007669"/>
    <property type="project" value="TreeGrafter"/>
</dbReference>
<proteinExistence type="inferred from homology"/>
<dbReference type="HAMAP" id="MF_00365">
    <property type="entry name" value="RecF"/>
    <property type="match status" value="1"/>
</dbReference>
<dbReference type="InterPro" id="IPR001238">
    <property type="entry name" value="DNA-binding_RecF"/>
</dbReference>
<reference evidence="12 13" key="1">
    <citation type="submission" date="2019-07" db="EMBL/GenBank/DDBJ databases">
        <title>Novel species isolated from glacier.</title>
        <authorList>
            <person name="Liu Q."/>
            <person name="Xin Y.-H."/>
        </authorList>
    </citation>
    <scope>NUCLEOTIDE SEQUENCE [LARGE SCALE GENOMIC DNA]</scope>
    <source>
        <strain evidence="12 13">LB1R16</strain>
    </source>
</reference>
<dbReference type="InterPro" id="IPR027417">
    <property type="entry name" value="P-loop_NTPase"/>
</dbReference>
<dbReference type="PROSITE" id="PS00618">
    <property type="entry name" value="RECF_2"/>
    <property type="match status" value="1"/>
</dbReference>
<feature type="domain" description="RecF/RecN/SMC N-terminal" evidence="11">
    <location>
        <begin position="16"/>
        <end position="353"/>
    </location>
</feature>
<dbReference type="GO" id="GO:0009432">
    <property type="term" value="P:SOS response"/>
    <property type="evidence" value="ECO:0007669"/>
    <property type="project" value="UniProtKB-UniRule"/>
</dbReference>
<dbReference type="Pfam" id="PF02463">
    <property type="entry name" value="SMC_N"/>
    <property type="match status" value="1"/>
</dbReference>
<keyword evidence="4 9" id="KW-0963">Cytoplasm</keyword>
<dbReference type="OrthoDB" id="9803889at2"/>
<keyword evidence="6 9" id="KW-0547">Nucleotide-binding</keyword>
<evidence type="ECO:0000256" key="6">
    <source>
        <dbReference type="ARBA" id="ARBA00022741"/>
    </source>
</evidence>
<dbReference type="GO" id="GO:0003697">
    <property type="term" value="F:single-stranded DNA binding"/>
    <property type="evidence" value="ECO:0007669"/>
    <property type="project" value="UniProtKB-UniRule"/>
</dbReference>
<dbReference type="EMBL" id="VJWA01000002">
    <property type="protein sequence ID" value="TRW15126.1"/>
    <property type="molecule type" value="Genomic_DNA"/>
</dbReference>
<keyword evidence="5 9" id="KW-0235">DNA replication</keyword>
<evidence type="ECO:0000313" key="12">
    <source>
        <dbReference type="EMBL" id="TRW15126.1"/>
    </source>
</evidence>
<dbReference type="GO" id="GO:0000731">
    <property type="term" value="P:DNA synthesis involved in DNA repair"/>
    <property type="evidence" value="ECO:0007669"/>
    <property type="project" value="TreeGrafter"/>
</dbReference>
<accession>A0A552UA77</accession>
<name>A0A552UA77_9SPHN</name>
<dbReference type="Proteomes" id="UP000317894">
    <property type="component" value="Unassembled WGS sequence"/>
</dbReference>